<keyword evidence="2 6" id="KW-0489">Methyltransferase</keyword>
<dbReference type="InterPro" id="IPR000878">
    <property type="entry name" value="4pyrrol_Mease"/>
</dbReference>
<dbReference type="NCBIfam" id="NF004790">
    <property type="entry name" value="PRK06136.1"/>
    <property type="match status" value="1"/>
</dbReference>
<dbReference type="InterPro" id="IPR014776">
    <property type="entry name" value="4pyrrole_Mease_sub2"/>
</dbReference>
<keyword evidence="3 6" id="KW-0808">Transferase</keyword>
<sequence length="284" mass="29766">MSIDTDSAFQRHHVQSSAFNNNAEPAGSTAGKVYLIGAGPGDPELMTVKGLRYLRSADVVLYDRLINPDLLQEARSDASLIYVGKGPGCHSMPQEQINTILVGHARQGLIVARLKGGDPFVFGRGGEEALALTEAQIPFEIVPGITSAIAVPAYAGIPVTHRDYTTSFTVVTGHKGRSASPAVNWRALASLGGTLIVLMGVKALPDVTRHLIEGGLDPATPAAVIQEGTTPQQRMVTAAVADIAERAAEAQLESPALTIIGSVVSVAEALAWYNSSNRAQGPNL</sequence>
<dbReference type="CDD" id="cd11642">
    <property type="entry name" value="SUMT"/>
    <property type="match status" value="1"/>
</dbReference>
<evidence type="ECO:0000256" key="3">
    <source>
        <dbReference type="ARBA" id="ARBA00022679"/>
    </source>
</evidence>
<evidence type="ECO:0000259" key="7">
    <source>
        <dbReference type="Pfam" id="PF00590"/>
    </source>
</evidence>
<accession>A0ABQ3VBD4</accession>
<name>A0ABQ3VBD4_9CHLR</name>
<evidence type="ECO:0000256" key="1">
    <source>
        <dbReference type="ARBA" id="ARBA00012162"/>
    </source>
</evidence>
<evidence type="ECO:0000313" key="9">
    <source>
        <dbReference type="Proteomes" id="UP000635565"/>
    </source>
</evidence>
<proteinExistence type="inferred from homology"/>
<comment type="caution">
    <text evidence="8">The sequence shown here is derived from an EMBL/GenBank/DDBJ whole genome shotgun (WGS) entry which is preliminary data.</text>
</comment>
<evidence type="ECO:0000256" key="6">
    <source>
        <dbReference type="RuleBase" id="RU003960"/>
    </source>
</evidence>
<dbReference type="Proteomes" id="UP000635565">
    <property type="component" value="Unassembled WGS sequence"/>
</dbReference>
<dbReference type="Gene3D" id="3.40.1010.10">
    <property type="entry name" value="Cobalt-precorrin-4 Transmethylase, Domain 1"/>
    <property type="match status" value="1"/>
</dbReference>
<reference evidence="8 9" key="1">
    <citation type="journal article" date="2021" name="Int. J. Syst. Evol. Microbiol.">
        <title>Reticulibacter mediterranei gen. nov., sp. nov., within the new family Reticulibacteraceae fam. nov., and Ktedonospora formicarum gen. nov., sp. nov., Ktedonobacter robiniae sp. nov., Dictyobacter formicarum sp. nov. and Dictyobacter arantiisoli sp. nov., belonging to the class Ktedonobacteria.</title>
        <authorList>
            <person name="Yabe S."/>
            <person name="Zheng Y."/>
            <person name="Wang C.M."/>
            <person name="Sakai Y."/>
            <person name="Abe K."/>
            <person name="Yokota A."/>
            <person name="Donadio S."/>
            <person name="Cavaletti L."/>
            <person name="Monciardini P."/>
        </authorList>
    </citation>
    <scope>NUCLEOTIDE SEQUENCE [LARGE SCALE GENOMIC DNA]</scope>
    <source>
        <strain evidence="8 9">SOSP1-9</strain>
    </source>
</reference>
<dbReference type="PANTHER" id="PTHR45790:SF3">
    <property type="entry name" value="S-ADENOSYL-L-METHIONINE-DEPENDENT UROPORPHYRINOGEN III METHYLTRANSFERASE, CHLOROPLASTIC"/>
    <property type="match status" value="1"/>
</dbReference>
<dbReference type="SUPFAM" id="SSF53790">
    <property type="entry name" value="Tetrapyrrole methylase"/>
    <property type="match status" value="1"/>
</dbReference>
<protein>
    <recommendedName>
        <fullName evidence="1">uroporphyrinogen-III C-methyltransferase</fullName>
        <ecNumber evidence="1">2.1.1.107</ecNumber>
    </recommendedName>
</protein>
<organism evidence="8 9">
    <name type="scientific">Dictyobacter formicarum</name>
    <dbReference type="NCBI Taxonomy" id="2778368"/>
    <lineage>
        <taxon>Bacteria</taxon>
        <taxon>Bacillati</taxon>
        <taxon>Chloroflexota</taxon>
        <taxon>Ktedonobacteria</taxon>
        <taxon>Ktedonobacterales</taxon>
        <taxon>Dictyobacteraceae</taxon>
        <taxon>Dictyobacter</taxon>
    </lineage>
</organism>
<dbReference type="InterPro" id="IPR050161">
    <property type="entry name" value="Siro_Cobalamin_biosynth"/>
</dbReference>
<comment type="similarity">
    <text evidence="6">Belongs to the precorrin methyltransferase family.</text>
</comment>
<gene>
    <name evidence="8" type="ORF">KSZ_14710</name>
</gene>
<dbReference type="Gene3D" id="3.30.950.10">
    <property type="entry name" value="Methyltransferase, Cobalt-precorrin-4 Transmethylase, Domain 2"/>
    <property type="match status" value="1"/>
</dbReference>
<evidence type="ECO:0000256" key="5">
    <source>
        <dbReference type="ARBA" id="ARBA00023244"/>
    </source>
</evidence>
<feature type="domain" description="Tetrapyrrole methylase" evidence="7">
    <location>
        <begin position="32"/>
        <end position="243"/>
    </location>
</feature>
<dbReference type="RefSeq" id="WP_201361126.1">
    <property type="nucleotide sequence ID" value="NZ_BNJJ01000003.1"/>
</dbReference>
<dbReference type="PROSITE" id="PS00839">
    <property type="entry name" value="SUMT_1"/>
    <property type="match status" value="1"/>
</dbReference>
<dbReference type="InterPro" id="IPR003043">
    <property type="entry name" value="Uropor_MeTrfase_CS"/>
</dbReference>
<evidence type="ECO:0000313" key="8">
    <source>
        <dbReference type="EMBL" id="GHO83465.1"/>
    </source>
</evidence>
<dbReference type="EC" id="2.1.1.107" evidence="1"/>
<dbReference type="NCBIfam" id="TIGR01469">
    <property type="entry name" value="cobA_cysG_Cterm"/>
    <property type="match status" value="1"/>
</dbReference>
<evidence type="ECO:0000256" key="2">
    <source>
        <dbReference type="ARBA" id="ARBA00022603"/>
    </source>
</evidence>
<keyword evidence="5" id="KW-0627">Porphyrin biosynthesis</keyword>
<evidence type="ECO:0000256" key="4">
    <source>
        <dbReference type="ARBA" id="ARBA00022691"/>
    </source>
</evidence>
<dbReference type="PANTHER" id="PTHR45790">
    <property type="entry name" value="SIROHEME SYNTHASE-RELATED"/>
    <property type="match status" value="1"/>
</dbReference>
<dbReference type="Pfam" id="PF00590">
    <property type="entry name" value="TP_methylase"/>
    <property type="match status" value="1"/>
</dbReference>
<dbReference type="InterPro" id="IPR006366">
    <property type="entry name" value="CobA/CysG_C"/>
</dbReference>
<dbReference type="EMBL" id="BNJJ01000003">
    <property type="protein sequence ID" value="GHO83465.1"/>
    <property type="molecule type" value="Genomic_DNA"/>
</dbReference>
<keyword evidence="9" id="KW-1185">Reference proteome</keyword>
<dbReference type="InterPro" id="IPR035996">
    <property type="entry name" value="4pyrrol_Methylase_sf"/>
</dbReference>
<dbReference type="InterPro" id="IPR014777">
    <property type="entry name" value="4pyrrole_Mease_sub1"/>
</dbReference>
<keyword evidence="4" id="KW-0949">S-adenosyl-L-methionine</keyword>
<dbReference type="PROSITE" id="PS00840">
    <property type="entry name" value="SUMT_2"/>
    <property type="match status" value="1"/>
</dbReference>